<dbReference type="InterPro" id="IPR039331">
    <property type="entry name" value="PAPs-like"/>
</dbReference>
<dbReference type="Gene3D" id="3.60.21.10">
    <property type="match status" value="1"/>
</dbReference>
<evidence type="ECO:0000259" key="8">
    <source>
        <dbReference type="Pfam" id="PF16656"/>
    </source>
</evidence>
<dbReference type="InterPro" id="IPR029052">
    <property type="entry name" value="Metallo-depent_PP-like"/>
</dbReference>
<dbReference type="GO" id="GO:0046872">
    <property type="term" value="F:metal ion binding"/>
    <property type="evidence" value="ECO:0007669"/>
    <property type="project" value="InterPro"/>
</dbReference>
<accession>D8SF22</accession>
<dbReference type="PANTHER" id="PTHR22953:SF153">
    <property type="entry name" value="PURPLE ACID PHOSPHATASE"/>
    <property type="match status" value="1"/>
</dbReference>
<keyword evidence="4" id="KW-0325">Glycoprotein</keyword>
<dbReference type="KEGG" id="smo:SELMODRAFT_115480"/>
<dbReference type="InterPro" id="IPR041792">
    <property type="entry name" value="MPP_PAP"/>
</dbReference>
<dbReference type="Gene3D" id="2.60.40.380">
    <property type="entry name" value="Purple acid phosphatase-like, N-terminal"/>
    <property type="match status" value="1"/>
</dbReference>
<dbReference type="EMBL" id="GL377616">
    <property type="protein sequence ID" value="EFJ16965.1"/>
    <property type="molecule type" value="Genomic_DNA"/>
</dbReference>
<evidence type="ECO:0000313" key="9">
    <source>
        <dbReference type="EMBL" id="EFJ16965.1"/>
    </source>
</evidence>
<evidence type="ECO:0000313" key="10">
    <source>
        <dbReference type="Proteomes" id="UP000001514"/>
    </source>
</evidence>
<comment type="similarity">
    <text evidence="1 5">Belongs to the metallophosphoesterase superfamily. Purple acid phosphatase family.</text>
</comment>
<dbReference type="InterPro" id="IPR025733">
    <property type="entry name" value="PAPs_C"/>
</dbReference>
<dbReference type="Pfam" id="PF14008">
    <property type="entry name" value="Metallophos_C"/>
    <property type="match status" value="1"/>
</dbReference>
<dbReference type="FunCoup" id="D8SF22">
    <property type="interactions" value="692"/>
</dbReference>
<sequence length="382" mass="42809">QVRVSLAGANHMRVSWISSSSNSPSSVQYGTSPGKYESSATGSKLNYGFLLYKSGTIHGAVLGPLENNTVYYYKCGGMGKEFSFKTPPANLPVTFAVVAGDIGQTGWTVTTLEHVQKSSYDVLLFAGDLSYADYYQPRWDSFGRLVEPSASSRPWMVTEGNHEIERIPLISSFRAYNTRWRMPYEESGSDSNLYYSFDVAGAHVLMLGSYADFGQRSPQYKWLQADLAKIDRKRTPWLIAVLHAPWYNSNEAHRNEGDDMMKAMEPLLQAAGTDLLFAGHVHAYERWDRMFQGKKDDCGIVHITIGDGGNREGLATKFLDPKPENSLFREASFGHGQFKLVNSTHAHWSWHRNDDDQAKIADELWIQSLSSTGCSLPSKKMR</sequence>
<evidence type="ECO:0000256" key="4">
    <source>
        <dbReference type="ARBA" id="ARBA00023180"/>
    </source>
</evidence>
<dbReference type="HOGENOM" id="CLU_013387_0_0_1"/>
<gene>
    <name evidence="9" type="ORF">SELMODRAFT_115480</name>
</gene>
<dbReference type="EC" id="3.1.3.2" evidence="5"/>
<feature type="domain" description="Purple acid phosphatase C-terminal" evidence="7">
    <location>
        <begin position="299"/>
        <end position="362"/>
    </location>
</feature>
<dbReference type="InterPro" id="IPR004843">
    <property type="entry name" value="Calcineurin-like_PHP"/>
</dbReference>
<dbReference type="Pfam" id="PF16656">
    <property type="entry name" value="Pur_ac_phosph_N"/>
    <property type="match status" value="1"/>
</dbReference>
<proteinExistence type="inferred from homology"/>
<organism evidence="10">
    <name type="scientific">Selaginella moellendorffii</name>
    <name type="common">Spikemoss</name>
    <dbReference type="NCBI Taxonomy" id="88036"/>
    <lineage>
        <taxon>Eukaryota</taxon>
        <taxon>Viridiplantae</taxon>
        <taxon>Streptophyta</taxon>
        <taxon>Embryophyta</taxon>
        <taxon>Tracheophyta</taxon>
        <taxon>Lycopodiopsida</taxon>
        <taxon>Selaginellales</taxon>
        <taxon>Selaginellaceae</taxon>
        <taxon>Selaginella</taxon>
    </lineage>
</organism>
<evidence type="ECO:0000259" key="7">
    <source>
        <dbReference type="Pfam" id="PF14008"/>
    </source>
</evidence>
<dbReference type="InParanoid" id="D8SF22"/>
<keyword evidence="2" id="KW-0732">Signal</keyword>
<dbReference type="STRING" id="88036.D8SF22"/>
<evidence type="ECO:0000259" key="6">
    <source>
        <dbReference type="Pfam" id="PF00149"/>
    </source>
</evidence>
<dbReference type="AlphaFoldDB" id="D8SF22"/>
<dbReference type="OMA" id="HLPWHSK"/>
<dbReference type="InterPro" id="IPR008963">
    <property type="entry name" value="Purple_acid_Pase-like_N"/>
</dbReference>
<dbReference type="Gramene" id="EFJ16965">
    <property type="protein sequence ID" value="EFJ16965"/>
    <property type="gene ID" value="SELMODRAFT_115480"/>
</dbReference>
<comment type="catalytic activity">
    <reaction evidence="5">
        <text>a phosphate monoester + H2O = an alcohol + phosphate</text>
        <dbReference type="Rhea" id="RHEA:15017"/>
        <dbReference type="ChEBI" id="CHEBI:15377"/>
        <dbReference type="ChEBI" id="CHEBI:30879"/>
        <dbReference type="ChEBI" id="CHEBI:43474"/>
        <dbReference type="ChEBI" id="CHEBI:67140"/>
        <dbReference type="EC" id="3.1.3.2"/>
    </reaction>
</comment>
<feature type="non-terminal residue" evidence="9">
    <location>
        <position position="1"/>
    </location>
</feature>
<keyword evidence="10" id="KW-1185">Reference proteome</keyword>
<protein>
    <recommendedName>
        <fullName evidence="5">Purple acid phosphatase</fullName>
        <ecNumber evidence="5">3.1.3.2</ecNumber>
    </recommendedName>
</protein>
<dbReference type="SUPFAM" id="SSF49363">
    <property type="entry name" value="Purple acid phosphatase, N-terminal domain"/>
    <property type="match status" value="1"/>
</dbReference>
<evidence type="ECO:0000256" key="3">
    <source>
        <dbReference type="ARBA" id="ARBA00022801"/>
    </source>
</evidence>
<feature type="domain" description="Purple acid phosphatase N-terminal" evidence="8">
    <location>
        <begin position="1"/>
        <end position="86"/>
    </location>
</feature>
<reference evidence="9 10" key="1">
    <citation type="journal article" date="2011" name="Science">
        <title>The Selaginella genome identifies genetic changes associated with the evolution of vascular plants.</title>
        <authorList>
            <person name="Banks J.A."/>
            <person name="Nishiyama T."/>
            <person name="Hasebe M."/>
            <person name="Bowman J.L."/>
            <person name="Gribskov M."/>
            <person name="dePamphilis C."/>
            <person name="Albert V.A."/>
            <person name="Aono N."/>
            <person name="Aoyama T."/>
            <person name="Ambrose B.A."/>
            <person name="Ashton N.W."/>
            <person name="Axtell M.J."/>
            <person name="Barker E."/>
            <person name="Barker M.S."/>
            <person name="Bennetzen J.L."/>
            <person name="Bonawitz N.D."/>
            <person name="Chapple C."/>
            <person name="Cheng C."/>
            <person name="Correa L.G."/>
            <person name="Dacre M."/>
            <person name="DeBarry J."/>
            <person name="Dreyer I."/>
            <person name="Elias M."/>
            <person name="Engstrom E.M."/>
            <person name="Estelle M."/>
            <person name="Feng L."/>
            <person name="Finet C."/>
            <person name="Floyd S.K."/>
            <person name="Frommer W.B."/>
            <person name="Fujita T."/>
            <person name="Gramzow L."/>
            <person name="Gutensohn M."/>
            <person name="Harholt J."/>
            <person name="Hattori M."/>
            <person name="Heyl A."/>
            <person name="Hirai T."/>
            <person name="Hiwatashi Y."/>
            <person name="Ishikawa M."/>
            <person name="Iwata M."/>
            <person name="Karol K.G."/>
            <person name="Koehler B."/>
            <person name="Kolukisaoglu U."/>
            <person name="Kubo M."/>
            <person name="Kurata T."/>
            <person name="Lalonde S."/>
            <person name="Li K."/>
            <person name="Li Y."/>
            <person name="Litt A."/>
            <person name="Lyons E."/>
            <person name="Manning G."/>
            <person name="Maruyama T."/>
            <person name="Michael T.P."/>
            <person name="Mikami K."/>
            <person name="Miyazaki S."/>
            <person name="Morinaga S."/>
            <person name="Murata T."/>
            <person name="Mueller-Roeber B."/>
            <person name="Nelson D.R."/>
            <person name="Obara M."/>
            <person name="Oguri Y."/>
            <person name="Olmstead R.G."/>
            <person name="Onodera N."/>
            <person name="Petersen B.L."/>
            <person name="Pils B."/>
            <person name="Prigge M."/>
            <person name="Rensing S.A."/>
            <person name="Riano-Pachon D.M."/>
            <person name="Roberts A.W."/>
            <person name="Sato Y."/>
            <person name="Scheller H.V."/>
            <person name="Schulz B."/>
            <person name="Schulz C."/>
            <person name="Shakirov E.V."/>
            <person name="Shibagaki N."/>
            <person name="Shinohara N."/>
            <person name="Shippen D.E."/>
            <person name="Soerensen I."/>
            <person name="Sotooka R."/>
            <person name="Sugimoto N."/>
            <person name="Sugita M."/>
            <person name="Sumikawa N."/>
            <person name="Tanurdzic M."/>
            <person name="Theissen G."/>
            <person name="Ulvskov P."/>
            <person name="Wakazuki S."/>
            <person name="Weng J.K."/>
            <person name="Willats W.W."/>
            <person name="Wipf D."/>
            <person name="Wolf P.G."/>
            <person name="Yang L."/>
            <person name="Zimmer A.D."/>
            <person name="Zhu Q."/>
            <person name="Mitros T."/>
            <person name="Hellsten U."/>
            <person name="Loque D."/>
            <person name="Otillar R."/>
            <person name="Salamov A."/>
            <person name="Schmutz J."/>
            <person name="Shapiro H."/>
            <person name="Lindquist E."/>
            <person name="Lucas S."/>
            <person name="Rokhsar D."/>
            <person name="Grigoriev I.V."/>
        </authorList>
    </citation>
    <scope>NUCLEOTIDE SEQUENCE [LARGE SCALE GENOMIC DNA]</scope>
</reference>
<dbReference type="CDD" id="cd00839">
    <property type="entry name" value="MPP_PAPs"/>
    <property type="match status" value="1"/>
</dbReference>
<evidence type="ECO:0000256" key="2">
    <source>
        <dbReference type="ARBA" id="ARBA00022729"/>
    </source>
</evidence>
<evidence type="ECO:0000256" key="1">
    <source>
        <dbReference type="ARBA" id="ARBA00008723"/>
    </source>
</evidence>
<feature type="domain" description="Calcineurin-like phosphoesterase" evidence="6">
    <location>
        <begin position="98"/>
        <end position="284"/>
    </location>
</feature>
<dbReference type="GO" id="GO:0003993">
    <property type="term" value="F:acid phosphatase activity"/>
    <property type="evidence" value="ECO:0000318"/>
    <property type="project" value="GO_Central"/>
</dbReference>
<evidence type="ECO:0000256" key="5">
    <source>
        <dbReference type="RuleBase" id="RU361203"/>
    </source>
</evidence>
<name>D8SF22_SELML</name>
<dbReference type="Pfam" id="PF00149">
    <property type="entry name" value="Metallophos"/>
    <property type="match status" value="1"/>
</dbReference>
<dbReference type="Proteomes" id="UP000001514">
    <property type="component" value="Unassembled WGS sequence"/>
</dbReference>
<keyword evidence="3 5" id="KW-0378">Hydrolase</keyword>
<dbReference type="PANTHER" id="PTHR22953">
    <property type="entry name" value="ACID PHOSPHATASE RELATED"/>
    <property type="match status" value="1"/>
</dbReference>
<dbReference type="eggNOG" id="KOG1378">
    <property type="taxonomic scope" value="Eukaryota"/>
</dbReference>
<dbReference type="SUPFAM" id="SSF56300">
    <property type="entry name" value="Metallo-dependent phosphatases"/>
    <property type="match status" value="1"/>
</dbReference>
<dbReference type="InterPro" id="IPR015914">
    <property type="entry name" value="PAPs_N"/>
</dbReference>